<dbReference type="SMART" id="SM00906">
    <property type="entry name" value="Fungal_trans"/>
    <property type="match status" value="1"/>
</dbReference>
<dbReference type="Gene3D" id="4.10.240.10">
    <property type="entry name" value="Zn(2)-C6 fungal-type DNA-binding domain"/>
    <property type="match status" value="1"/>
</dbReference>
<dbReference type="CDD" id="cd12148">
    <property type="entry name" value="fungal_TF_MHR"/>
    <property type="match status" value="1"/>
</dbReference>
<dbReference type="OrthoDB" id="2269373at2759"/>
<evidence type="ECO:0000313" key="10">
    <source>
        <dbReference type="Proteomes" id="UP000001699"/>
    </source>
</evidence>
<proteinExistence type="predicted"/>
<evidence type="ECO:0000256" key="2">
    <source>
        <dbReference type="ARBA" id="ARBA00022723"/>
    </source>
</evidence>
<dbReference type="InterPro" id="IPR007219">
    <property type="entry name" value="XnlR_reg_dom"/>
</dbReference>
<dbReference type="GO" id="GO:0003677">
    <property type="term" value="F:DNA binding"/>
    <property type="evidence" value="ECO:0007669"/>
    <property type="project" value="UniProtKB-KW"/>
</dbReference>
<dbReference type="SMART" id="SM00066">
    <property type="entry name" value="GAL4"/>
    <property type="match status" value="1"/>
</dbReference>
<accession>B0XWP9</accession>
<evidence type="ECO:0000256" key="7">
    <source>
        <dbReference type="SAM" id="MobiDB-lite"/>
    </source>
</evidence>
<evidence type="ECO:0000256" key="4">
    <source>
        <dbReference type="ARBA" id="ARBA00023125"/>
    </source>
</evidence>
<name>B0XWP9_ASPFC</name>
<keyword evidence="3" id="KW-0805">Transcription regulation</keyword>
<dbReference type="InterPro" id="IPR036864">
    <property type="entry name" value="Zn2-C6_fun-type_DNA-bd_sf"/>
</dbReference>
<evidence type="ECO:0000256" key="1">
    <source>
        <dbReference type="ARBA" id="ARBA00004123"/>
    </source>
</evidence>
<feature type="region of interest" description="Disordered" evidence="7">
    <location>
        <begin position="126"/>
        <end position="149"/>
    </location>
</feature>
<dbReference type="AlphaFoldDB" id="B0XWP9"/>
<dbReference type="PROSITE" id="PS00463">
    <property type="entry name" value="ZN2_CY6_FUNGAL_1"/>
    <property type="match status" value="1"/>
</dbReference>
<dbReference type="GO" id="GO:0000981">
    <property type="term" value="F:DNA-binding transcription factor activity, RNA polymerase II-specific"/>
    <property type="evidence" value="ECO:0007669"/>
    <property type="project" value="InterPro"/>
</dbReference>
<dbReference type="InterPro" id="IPR001138">
    <property type="entry name" value="Zn2Cys6_DnaBD"/>
</dbReference>
<organism evidence="9 10">
    <name type="scientific">Aspergillus fumigatus (strain CBS 144.89 / FGSC A1163 / CEA10)</name>
    <name type="common">Neosartorya fumigata</name>
    <dbReference type="NCBI Taxonomy" id="451804"/>
    <lineage>
        <taxon>Eukaryota</taxon>
        <taxon>Fungi</taxon>
        <taxon>Dikarya</taxon>
        <taxon>Ascomycota</taxon>
        <taxon>Pezizomycotina</taxon>
        <taxon>Eurotiomycetes</taxon>
        <taxon>Eurotiomycetidae</taxon>
        <taxon>Eurotiales</taxon>
        <taxon>Aspergillaceae</taxon>
        <taxon>Aspergillus</taxon>
        <taxon>Aspergillus subgen. Fumigati</taxon>
    </lineage>
</organism>
<dbReference type="PROSITE" id="PS50048">
    <property type="entry name" value="ZN2_CY6_FUNGAL_2"/>
    <property type="match status" value="1"/>
</dbReference>
<dbReference type="EMBL" id="DS499596">
    <property type="protein sequence ID" value="EDP53508.1"/>
    <property type="molecule type" value="Genomic_DNA"/>
</dbReference>
<dbReference type="PANTHER" id="PTHR31001:SF85">
    <property type="entry name" value="ZN(II)2CYS6 TRANSCRIPTION FACTOR (EUROFUNG)"/>
    <property type="match status" value="1"/>
</dbReference>
<dbReference type="GO" id="GO:0005634">
    <property type="term" value="C:nucleus"/>
    <property type="evidence" value="ECO:0007669"/>
    <property type="project" value="UniProtKB-SubCell"/>
</dbReference>
<sequence>MPVFIWQRDLSLLGAQNSFFGLRTPTAVSLLLFPQLPRTHPLSHAEYATMTPSTDDQKFKGYSCLTCRQRKVKCDRRAPCCNCIKADKQCTFVPPARGKRKRTKPPREGLHAKLERYEKLLSLHGIKTEPSDDLDDSGSESDACMDEDVNTVDTPRSTLEETKPKLIIREGFQHPEAGGPVDEPLSDQNALFFGQNEKVEDLASLHPPVQILPKLRDIYADRVDPLVKILHLPTFLATLENGLRHPSGRSDSLEAIMFAFYLAVVSTLDEDECQDLFGVSEAVIHSRYRLATRQALVNAGFLSTSNPLTLQAYVLFMMCVRKSYPCDTLFVLSGVSIRLARKMGLHRDGSLLGLSPFDAEMRRRLWWHLVHVDFLLADVLGTRPSMDISCADTKTPLNVHDADLHPDMTDLPPERHGITNISLCLIRYQIMVSLHDFSTSSPADMRWEVLLGPNVPPAKKDHIISQIEDHLEQKYLRYCDPANPLHTFVSIITRFSICKMKLVAHNPRQFACSPPKDLQAERDIVFANATKLLEYVALVQGGRCGLEKYTRQIGTSALWNAMLYMLIEIRHRGTGPEVDRSWQLIGVVFSCPRIFGRTPPQVDTVLRKWTLEVWDHYVATSKIEGLPEPLTPEYINEIRRWIRSRGDLSRNEPRAADRDPVAEPSFGCAQVPYDGHERLPGSGTLDSYEFNDILSFEMDPNEWIQWEQLVAGGAAPECAYTCSRERLESSSSNPNSNGRK</sequence>
<dbReference type="PANTHER" id="PTHR31001">
    <property type="entry name" value="UNCHARACTERIZED TRANSCRIPTIONAL REGULATORY PROTEIN"/>
    <property type="match status" value="1"/>
</dbReference>
<dbReference type="InterPro" id="IPR050613">
    <property type="entry name" value="Sec_Metabolite_Reg"/>
</dbReference>
<reference evidence="9 10" key="1">
    <citation type="journal article" date="2008" name="PLoS Genet.">
        <title>Genomic islands in the pathogenic filamentous fungus Aspergillus fumigatus.</title>
        <authorList>
            <person name="Fedorova N.D."/>
            <person name="Khaldi N."/>
            <person name="Joardar V.S."/>
            <person name="Maiti R."/>
            <person name="Amedeo P."/>
            <person name="Anderson M.J."/>
            <person name="Crabtree J."/>
            <person name="Silva J.C."/>
            <person name="Badger J.H."/>
            <person name="Albarraq A."/>
            <person name="Angiuoli S."/>
            <person name="Bussey H."/>
            <person name="Bowyer P."/>
            <person name="Cotty P.J."/>
            <person name="Dyer P.S."/>
            <person name="Egan A."/>
            <person name="Galens K."/>
            <person name="Fraser-Liggett C.M."/>
            <person name="Haas B.J."/>
            <person name="Inman J.M."/>
            <person name="Kent R."/>
            <person name="Lemieux S."/>
            <person name="Malavazi I."/>
            <person name="Orvis J."/>
            <person name="Roemer T."/>
            <person name="Ronning C.M."/>
            <person name="Sundaram J.P."/>
            <person name="Sutton G."/>
            <person name="Turner G."/>
            <person name="Venter J.C."/>
            <person name="White O.R."/>
            <person name="Whitty B.R."/>
            <person name="Youngman P."/>
            <person name="Wolfe K.H."/>
            <person name="Goldman G.H."/>
            <person name="Wortman J.R."/>
            <person name="Jiang B."/>
            <person name="Denning D.W."/>
            <person name="Nierman W.C."/>
        </authorList>
    </citation>
    <scope>NUCLEOTIDE SEQUENCE [LARGE SCALE GENOMIC DNA]</scope>
    <source>
        <strain evidence="10">CBS 144.89 / FGSC A1163 / CEA10</strain>
    </source>
</reference>
<dbReference type="Pfam" id="PF04082">
    <property type="entry name" value="Fungal_trans"/>
    <property type="match status" value="1"/>
</dbReference>
<dbReference type="PhylomeDB" id="B0XWP9"/>
<protein>
    <submittedName>
        <fullName evidence="9">C6 transcription factor, putative</fullName>
    </submittedName>
</protein>
<evidence type="ECO:0000259" key="8">
    <source>
        <dbReference type="PROSITE" id="PS50048"/>
    </source>
</evidence>
<dbReference type="SUPFAM" id="SSF57701">
    <property type="entry name" value="Zn2/Cys6 DNA-binding domain"/>
    <property type="match status" value="1"/>
</dbReference>
<dbReference type="Pfam" id="PF00172">
    <property type="entry name" value="Zn_clus"/>
    <property type="match status" value="1"/>
</dbReference>
<dbReference type="CDD" id="cd00067">
    <property type="entry name" value="GAL4"/>
    <property type="match status" value="1"/>
</dbReference>
<keyword evidence="5" id="KW-0804">Transcription</keyword>
<keyword evidence="10" id="KW-1185">Reference proteome</keyword>
<dbReference type="GO" id="GO:0006351">
    <property type="term" value="P:DNA-templated transcription"/>
    <property type="evidence" value="ECO:0007669"/>
    <property type="project" value="InterPro"/>
</dbReference>
<dbReference type="Proteomes" id="UP000001699">
    <property type="component" value="Unassembled WGS sequence"/>
</dbReference>
<dbReference type="GO" id="GO:0008270">
    <property type="term" value="F:zinc ion binding"/>
    <property type="evidence" value="ECO:0007669"/>
    <property type="project" value="InterPro"/>
</dbReference>
<comment type="subcellular location">
    <subcellularLocation>
        <location evidence="1">Nucleus</location>
    </subcellularLocation>
</comment>
<keyword evidence="6" id="KW-0539">Nucleus</keyword>
<evidence type="ECO:0000256" key="5">
    <source>
        <dbReference type="ARBA" id="ARBA00023163"/>
    </source>
</evidence>
<evidence type="ECO:0000256" key="6">
    <source>
        <dbReference type="ARBA" id="ARBA00023242"/>
    </source>
</evidence>
<feature type="domain" description="Zn(2)-C6 fungal-type" evidence="8">
    <location>
        <begin position="63"/>
        <end position="92"/>
    </location>
</feature>
<keyword evidence="4" id="KW-0238">DNA-binding</keyword>
<feature type="compositionally biased region" description="Acidic residues" evidence="7">
    <location>
        <begin position="131"/>
        <end position="149"/>
    </location>
</feature>
<evidence type="ECO:0000256" key="3">
    <source>
        <dbReference type="ARBA" id="ARBA00023015"/>
    </source>
</evidence>
<keyword evidence="2" id="KW-0479">Metal-binding</keyword>
<evidence type="ECO:0000313" key="9">
    <source>
        <dbReference type="EMBL" id="EDP53508.1"/>
    </source>
</evidence>
<dbReference type="HOGENOM" id="CLU_004083_5_3_1"/>
<dbReference type="VEuPathDB" id="FungiDB:AFUB_046890"/>
<gene>
    <name evidence="9" type="ORF">AFUB_046890</name>
</gene>